<dbReference type="Pfam" id="PF06814">
    <property type="entry name" value="GOST_TM"/>
    <property type="match status" value="1"/>
</dbReference>
<protein>
    <recommendedName>
        <fullName evidence="2">GOST seven transmembrane domain-containing protein</fullName>
    </recommendedName>
</protein>
<dbReference type="EMBL" id="JAEFCI010001674">
    <property type="protein sequence ID" value="KAG5462745.1"/>
    <property type="molecule type" value="Genomic_DNA"/>
</dbReference>
<sequence length="78" mass="8745">MSFNYGYWSDYNSSGQKSSALLALVVLLNAARTSISLFVLLIVALGYGVVNDLRLPHCDRCWSYEFAIDVRPDQANVR</sequence>
<dbReference type="Proteomes" id="UP000673691">
    <property type="component" value="Unassembled WGS sequence"/>
</dbReference>
<keyword evidence="4" id="KW-1185">Reference proteome</keyword>
<accession>A0A8H8A0J5</accession>
<keyword evidence="1" id="KW-0812">Transmembrane</keyword>
<proteinExistence type="predicted"/>
<evidence type="ECO:0000313" key="4">
    <source>
        <dbReference type="Proteomes" id="UP000673691"/>
    </source>
</evidence>
<feature type="transmembrane region" description="Helical" evidence="1">
    <location>
        <begin position="20"/>
        <end position="50"/>
    </location>
</feature>
<organism evidence="3 4">
    <name type="scientific">Olpidium bornovanus</name>
    <dbReference type="NCBI Taxonomy" id="278681"/>
    <lineage>
        <taxon>Eukaryota</taxon>
        <taxon>Fungi</taxon>
        <taxon>Fungi incertae sedis</taxon>
        <taxon>Olpidiomycota</taxon>
        <taxon>Olpidiomycotina</taxon>
        <taxon>Olpidiomycetes</taxon>
        <taxon>Olpidiales</taxon>
        <taxon>Olpidiaceae</taxon>
        <taxon>Olpidium</taxon>
    </lineage>
</organism>
<name>A0A8H8A0J5_9FUNG</name>
<dbReference type="InterPro" id="IPR053937">
    <property type="entry name" value="GOST_TM"/>
</dbReference>
<gene>
    <name evidence="3" type="ORF">BJ554DRAFT_3740</name>
</gene>
<keyword evidence="1" id="KW-0472">Membrane</keyword>
<evidence type="ECO:0000256" key="1">
    <source>
        <dbReference type="SAM" id="Phobius"/>
    </source>
</evidence>
<reference evidence="3 4" key="1">
    <citation type="journal article" name="Sci. Rep.">
        <title>Genome-scale phylogenetic analyses confirm Olpidium as the closest living zoosporic fungus to the non-flagellated, terrestrial fungi.</title>
        <authorList>
            <person name="Chang Y."/>
            <person name="Rochon D."/>
            <person name="Sekimoto S."/>
            <person name="Wang Y."/>
            <person name="Chovatia M."/>
            <person name="Sandor L."/>
            <person name="Salamov A."/>
            <person name="Grigoriev I.V."/>
            <person name="Stajich J.E."/>
            <person name="Spatafora J.W."/>
        </authorList>
    </citation>
    <scope>NUCLEOTIDE SEQUENCE [LARGE SCALE GENOMIC DNA]</scope>
    <source>
        <strain evidence="3">S191</strain>
    </source>
</reference>
<evidence type="ECO:0000259" key="2">
    <source>
        <dbReference type="Pfam" id="PF06814"/>
    </source>
</evidence>
<dbReference type="OrthoDB" id="19932at2759"/>
<evidence type="ECO:0000313" key="3">
    <source>
        <dbReference type="EMBL" id="KAG5462745.1"/>
    </source>
</evidence>
<feature type="domain" description="GOST seven transmembrane" evidence="2">
    <location>
        <begin position="2"/>
        <end position="51"/>
    </location>
</feature>
<comment type="caution">
    <text evidence="3">The sequence shown here is derived from an EMBL/GenBank/DDBJ whole genome shotgun (WGS) entry which is preliminary data.</text>
</comment>
<keyword evidence="1" id="KW-1133">Transmembrane helix</keyword>
<dbReference type="AlphaFoldDB" id="A0A8H8A0J5"/>